<dbReference type="EMBL" id="FLUP01000001">
    <property type="protein sequence ID" value="SBW02059.1"/>
    <property type="molecule type" value="Genomic_DNA"/>
</dbReference>
<name>A0A212JRI2_9BACT</name>
<proteinExistence type="predicted"/>
<organism evidence="1">
    <name type="scientific">uncultured Desulfovibrio sp</name>
    <dbReference type="NCBI Taxonomy" id="167968"/>
    <lineage>
        <taxon>Bacteria</taxon>
        <taxon>Pseudomonadati</taxon>
        <taxon>Thermodesulfobacteriota</taxon>
        <taxon>Desulfovibrionia</taxon>
        <taxon>Desulfovibrionales</taxon>
        <taxon>Desulfovibrionaceae</taxon>
        <taxon>Desulfovibrio</taxon>
        <taxon>environmental samples</taxon>
    </lineage>
</organism>
<reference evidence="1" key="1">
    <citation type="submission" date="2016-04" db="EMBL/GenBank/DDBJ databases">
        <authorList>
            <person name="Evans L.H."/>
            <person name="Alamgir A."/>
            <person name="Owens N."/>
            <person name="Weber N.D."/>
            <person name="Virtaneva K."/>
            <person name="Barbian K."/>
            <person name="Babar A."/>
            <person name="Rosenke K."/>
        </authorList>
    </citation>
    <scope>NUCLEOTIDE SEQUENCE</scope>
    <source>
        <strain evidence="1">92-2</strain>
    </source>
</reference>
<accession>A0A212JRI2</accession>
<dbReference type="AlphaFoldDB" id="A0A212JRI2"/>
<protein>
    <submittedName>
        <fullName evidence="1">Uncharacterized protein</fullName>
    </submittedName>
</protein>
<sequence length="21" mass="2448">MNALYPQYMLGFGGMHMHIVH</sequence>
<gene>
    <name evidence="1" type="ORF">KM92DES2_11599</name>
</gene>
<evidence type="ECO:0000313" key="1">
    <source>
        <dbReference type="EMBL" id="SBW02059.1"/>
    </source>
</evidence>